<sequence>MKRGKPDTKSKETKNRTLMYPETDGDKFRGSTKSEFVVGSPVRDSPLRSRIDLKDRQLQSCSTLPRDKDRYLPRQPPLQFKKQPCSLPATADTSRDLPPLPPSDTNYYHLKARLFRSLNRAKNSEKRYPFSAKSSDPIPITNTTRSEPLVGSLEDRRRPWKNSPSLGFEADVPSKDTQFQLEI</sequence>
<proteinExistence type="predicted"/>
<name>A0A6U3BYN3_9EUKA</name>
<accession>A0A6U3BYN3</accession>
<feature type="region of interest" description="Disordered" evidence="1">
    <location>
        <begin position="1"/>
        <end position="105"/>
    </location>
</feature>
<feature type="compositionally biased region" description="Basic and acidic residues" evidence="1">
    <location>
        <begin position="1"/>
        <end position="15"/>
    </location>
</feature>
<evidence type="ECO:0000256" key="1">
    <source>
        <dbReference type="SAM" id="MobiDB-lite"/>
    </source>
</evidence>
<protein>
    <submittedName>
        <fullName evidence="2">Uncharacterized protein</fullName>
    </submittedName>
</protein>
<evidence type="ECO:0000313" key="2">
    <source>
        <dbReference type="EMBL" id="CAE0676146.1"/>
    </source>
</evidence>
<organism evidence="2">
    <name type="scientific">Lotharella globosa</name>
    <dbReference type="NCBI Taxonomy" id="91324"/>
    <lineage>
        <taxon>Eukaryota</taxon>
        <taxon>Sar</taxon>
        <taxon>Rhizaria</taxon>
        <taxon>Cercozoa</taxon>
        <taxon>Chlorarachniophyceae</taxon>
        <taxon>Lotharella</taxon>
    </lineage>
</organism>
<reference evidence="2" key="1">
    <citation type="submission" date="2021-01" db="EMBL/GenBank/DDBJ databases">
        <authorList>
            <person name="Corre E."/>
            <person name="Pelletier E."/>
            <person name="Niang G."/>
            <person name="Scheremetjew M."/>
            <person name="Finn R."/>
            <person name="Kale V."/>
            <person name="Holt S."/>
            <person name="Cochrane G."/>
            <person name="Meng A."/>
            <person name="Brown T."/>
            <person name="Cohen L."/>
        </authorList>
    </citation>
    <scope>NUCLEOTIDE SEQUENCE</scope>
    <source>
        <strain evidence="2">CCCM811</strain>
    </source>
</reference>
<dbReference type="AlphaFoldDB" id="A0A6U3BYN3"/>
<dbReference type="EMBL" id="HBIV01039362">
    <property type="protein sequence ID" value="CAE0676146.1"/>
    <property type="molecule type" value="Transcribed_RNA"/>
</dbReference>
<gene>
    <name evidence="2" type="ORF">LGLO00237_LOCUS27924</name>
</gene>
<feature type="compositionally biased region" description="Basic and acidic residues" evidence="1">
    <location>
        <begin position="45"/>
        <end position="57"/>
    </location>
</feature>
<feature type="region of interest" description="Disordered" evidence="1">
    <location>
        <begin position="125"/>
        <end position="183"/>
    </location>
</feature>